<dbReference type="EMBL" id="CDHN01000001">
    <property type="protein sequence ID" value="CEJ80735.1"/>
    <property type="molecule type" value="Genomic_DNA"/>
</dbReference>
<dbReference type="OrthoDB" id="2011986at2759"/>
<protein>
    <submittedName>
        <fullName evidence="1">Uncharacterized protein</fullName>
    </submittedName>
</protein>
<dbReference type="GO" id="GO:0005634">
    <property type="term" value="C:nucleus"/>
    <property type="evidence" value="ECO:0007669"/>
    <property type="project" value="TreeGrafter"/>
</dbReference>
<keyword evidence="2" id="KW-1185">Reference proteome</keyword>
<proteinExistence type="predicted"/>
<dbReference type="AlphaFoldDB" id="A0A0A1T3T7"/>
<dbReference type="Pfam" id="PF10303">
    <property type="entry name" value="DUF2408"/>
    <property type="match status" value="2"/>
</dbReference>
<dbReference type="STRING" id="1531966.A0A0A1T3T7"/>
<dbReference type="PANTHER" id="PTHR28086:SF1">
    <property type="entry name" value="CU(2+) SUPPRESSING AND BLEOMYCIN SENSITIVE PROTEIN 1"/>
    <property type="match status" value="1"/>
</dbReference>
<evidence type="ECO:0000313" key="1">
    <source>
        <dbReference type="EMBL" id="CEJ80735.1"/>
    </source>
</evidence>
<dbReference type="Proteomes" id="UP000039046">
    <property type="component" value="Unassembled WGS sequence"/>
</dbReference>
<sequence length="448" mass="51228">MDTPAVPAPQDSREQAILDRLTVVRDKLLLLKQDRTTYIRSQDVIPLYDETITQVKELVTIRAETGNKDENRLDKVLDSCFQLLSLFYLTIGRNNEAPAAYALTATIKRLLDHVKEVDLYSGKDLDSLSARLDDLAKGIKHAAEDPSADTKHSPYLLELLEKRVQRCQETVRQLHERLERIAAPLHPTYEKIISILRQTSYANTKSKFNPIEVEKLRKQLAEIDAQRKDGKFVGEDGQELAGSAELGDVFFRCSKWSEIVLDRKGSVPDAFRPTYDTLVGVRNDLEKLSLTQAWSLRETDLYDFQRQLDKIDESRQGGNFYDERGRAADLWTQRTLLYLLRRSYAYIYSFMIASEPVSEALLPIYNQLQTLKRCLIEVKKSGGVSTVRELYPYSMKLNSLDNMRVDGKFVVNNDIPEGQGSVSELLAECFELNYDLRVEAEEKEKGDA</sequence>
<dbReference type="GO" id="GO:0005737">
    <property type="term" value="C:cytoplasm"/>
    <property type="evidence" value="ECO:0007669"/>
    <property type="project" value="TreeGrafter"/>
</dbReference>
<dbReference type="PANTHER" id="PTHR28086">
    <property type="entry name" value="UPF0662 PROTEIN YPL260W"/>
    <property type="match status" value="1"/>
</dbReference>
<accession>A0A0A1T3T7</accession>
<gene>
    <name evidence="1" type="ORF">VHEMI00903</name>
</gene>
<reference evidence="1 2" key="1">
    <citation type="journal article" date="2015" name="Genome Announc.">
        <title>Draft Genome Sequence and Gene Annotation of the Entomopathogenic Fungus Verticillium hemipterigenum.</title>
        <authorList>
            <person name="Horn F."/>
            <person name="Habel A."/>
            <person name="Scharf D.H."/>
            <person name="Dworschak J."/>
            <person name="Brakhage A.A."/>
            <person name="Guthke R."/>
            <person name="Hertweck C."/>
            <person name="Linde J."/>
        </authorList>
    </citation>
    <scope>NUCLEOTIDE SEQUENCE [LARGE SCALE GENOMIC DNA]</scope>
</reference>
<evidence type="ECO:0000313" key="2">
    <source>
        <dbReference type="Proteomes" id="UP000039046"/>
    </source>
</evidence>
<organism evidence="1 2">
    <name type="scientific">[Torrubiella] hemipterigena</name>
    <dbReference type="NCBI Taxonomy" id="1531966"/>
    <lineage>
        <taxon>Eukaryota</taxon>
        <taxon>Fungi</taxon>
        <taxon>Dikarya</taxon>
        <taxon>Ascomycota</taxon>
        <taxon>Pezizomycotina</taxon>
        <taxon>Sordariomycetes</taxon>
        <taxon>Hypocreomycetidae</taxon>
        <taxon>Hypocreales</taxon>
        <taxon>Clavicipitaceae</taxon>
        <taxon>Clavicipitaceae incertae sedis</taxon>
        <taxon>'Torrubiella' clade</taxon>
    </lineage>
</organism>
<dbReference type="HOGENOM" id="CLU_026648_0_0_1"/>
<name>A0A0A1T3T7_9HYPO</name>
<dbReference type="InterPro" id="IPR018810">
    <property type="entry name" value="UPF0662"/>
</dbReference>